<protein>
    <recommendedName>
        <fullName evidence="2">DUF7869 domain-containing protein</fullName>
    </recommendedName>
</protein>
<feature type="region of interest" description="Disordered" evidence="1">
    <location>
        <begin position="838"/>
        <end position="861"/>
    </location>
</feature>
<evidence type="ECO:0000256" key="1">
    <source>
        <dbReference type="SAM" id="MobiDB-lite"/>
    </source>
</evidence>
<organism evidence="3 4">
    <name type="scientific">Riccia sorocarpa</name>
    <dbReference type="NCBI Taxonomy" id="122646"/>
    <lineage>
        <taxon>Eukaryota</taxon>
        <taxon>Viridiplantae</taxon>
        <taxon>Streptophyta</taxon>
        <taxon>Embryophyta</taxon>
        <taxon>Marchantiophyta</taxon>
        <taxon>Marchantiopsida</taxon>
        <taxon>Marchantiidae</taxon>
        <taxon>Marchantiales</taxon>
        <taxon>Ricciaceae</taxon>
        <taxon>Riccia</taxon>
    </lineage>
</organism>
<keyword evidence="4" id="KW-1185">Reference proteome</keyword>
<evidence type="ECO:0000313" key="3">
    <source>
        <dbReference type="EMBL" id="KAL3679202.1"/>
    </source>
</evidence>
<reference evidence="3 4" key="1">
    <citation type="submission" date="2024-09" db="EMBL/GenBank/DDBJ databases">
        <title>Chromosome-scale assembly of Riccia sorocarpa.</title>
        <authorList>
            <person name="Paukszto L."/>
        </authorList>
    </citation>
    <scope>NUCLEOTIDE SEQUENCE [LARGE SCALE GENOMIC DNA]</scope>
    <source>
        <strain evidence="3">LP-2024</strain>
        <tissue evidence="3">Aerial parts of the thallus</tissue>
    </source>
</reference>
<dbReference type="AlphaFoldDB" id="A0ABD3GJ14"/>
<dbReference type="InterPro" id="IPR057191">
    <property type="entry name" value="DUF7869"/>
</dbReference>
<feature type="region of interest" description="Disordered" evidence="1">
    <location>
        <begin position="195"/>
        <end position="230"/>
    </location>
</feature>
<comment type="caution">
    <text evidence="3">The sequence shown here is derived from an EMBL/GenBank/DDBJ whole genome shotgun (WGS) entry which is preliminary data.</text>
</comment>
<dbReference type="EMBL" id="JBJQOH010000007">
    <property type="protein sequence ID" value="KAL3679202.1"/>
    <property type="molecule type" value="Genomic_DNA"/>
</dbReference>
<gene>
    <name evidence="3" type="ORF">R1sor_022158</name>
</gene>
<dbReference type="PANTHER" id="PTHR33153">
    <property type="entry name" value="MYND-TYPE DOMAIN-CONTAINING PROTEIN"/>
    <property type="match status" value="1"/>
</dbReference>
<sequence length="1035" mass="117724">MSVQLITALTPDAALPYPNPGADYIAEAVNSYVLWDVVKAQLIGHQPDPVVTVEDAVPIPGQLLLEAGPSTNPRAIPQNHRSYGPADEYYFKLRENWSNVEVVLLSKIEGVPIAEGIIFRPFAKSCIDGLEVGEQFAGVLVVAVIEDADPILIDRDLPNFYTEGPRTMRWPILQLKVVSNGAILDHLYKAFVDSDTRTPPGEEAESAVKKKRSYNSSKRMKPDSDLEQSRAASRRKQLRCSLENVNEALTFPCPCTANCMMKVSQKDVLDERTFFYNEPFAKRVEYILSKFDHPGFSEGRMMFISGQTVCKPAFWTIYGFVRQTFYNYESAYRMGQRVGFHGNNGTFKPKDTTLFAKASLKTFFEQTAEPLPHIECKNDATDGITYRLPKAYSRDDVYNEIREKMVAVNMSPISKAAFENIWKKDFHNYGIHNSSAFAKCAQCIYFMNMLHRERRSAQRAKWEHQREMHLKLQMSGRTVYYTHRELSSTTPNLYLSFIHDAMDHSKTIIPRLTDKVKLLMGQVQPFPLKIVGILNHGHEPGVVAHVSVSGLWPSDPNYTISSIAKQLRDYENYHSGSKTGDLAFREPASHELFSALLDEDVFNTTVLRKVGKMYEEFFSTTEEEASSSTRSDSTTRMLPPNLYIQLDNSGKDNKNWPMMAFCSELVARGCCKTVTMSFLMVGHTHEDVDAFFSKVNAAQGGKNIQSLPHFLAEVFHAQNSKAYPRVIQEVADYKKHVENHVVHISGQSSPVAFRFYMRDNIPSYQVQEDYGGRWVPVHGRSMWRRSDPDSDSDFNVVLPPRQDPVAKGPRSPHPKQGEIQGFIRNYIKYKEEMQEKTDPTTEEEFWPVSDHGTGHISHGYSRDETRVPLTQRQEVEDEIQAREEIFVGQAAERKLANFVPLINIVSGLMLLLRPSEDFCCQDCLWVAKAMGPVARDEGSVNFNKIPIQWWRPKHPSSKAPEVDRYSHCIQREVPWEIDLAYTGTHWIEADACVYAWKSRAKKDKVLLPRSVQEIALSVLEKITQESVTTLAIQET</sequence>
<dbReference type="Pfam" id="PF25273">
    <property type="entry name" value="DUF7869"/>
    <property type="match status" value="1"/>
</dbReference>
<feature type="region of interest" description="Disordered" evidence="1">
    <location>
        <begin position="785"/>
        <end position="817"/>
    </location>
</feature>
<dbReference type="Proteomes" id="UP001633002">
    <property type="component" value="Unassembled WGS sequence"/>
</dbReference>
<feature type="domain" description="DUF7869" evidence="2">
    <location>
        <begin position="633"/>
        <end position="760"/>
    </location>
</feature>
<proteinExistence type="predicted"/>
<dbReference type="PANTHER" id="PTHR33153:SF3">
    <property type="entry name" value="TRAFFICKING PROTEIN PARTICLE COMPLEX SUBUNIT 11 DOMAIN-CONTAINING PROTEIN"/>
    <property type="match status" value="1"/>
</dbReference>
<evidence type="ECO:0000313" key="4">
    <source>
        <dbReference type="Proteomes" id="UP001633002"/>
    </source>
</evidence>
<name>A0ABD3GJ14_9MARC</name>
<evidence type="ECO:0000259" key="2">
    <source>
        <dbReference type="Pfam" id="PF25273"/>
    </source>
</evidence>
<accession>A0ABD3GJ14</accession>